<dbReference type="PANTHER" id="PTHR38436">
    <property type="entry name" value="POLYKETIDE CYCLASE SNOAL-LIKE DOMAIN"/>
    <property type="match status" value="1"/>
</dbReference>
<gene>
    <name evidence="1" type="ORF">GCM10023329_30730</name>
</gene>
<dbReference type="InterPro" id="IPR009959">
    <property type="entry name" value="Cyclase_SnoaL-like"/>
</dbReference>
<evidence type="ECO:0000313" key="1">
    <source>
        <dbReference type="EMBL" id="GAA4779406.1"/>
    </source>
</evidence>
<dbReference type="RefSeq" id="WP_256525753.1">
    <property type="nucleotide sequence ID" value="NZ_BAABJV010000006.1"/>
</dbReference>
<evidence type="ECO:0000313" key="2">
    <source>
        <dbReference type="Proteomes" id="UP001501147"/>
    </source>
</evidence>
<dbReference type="Pfam" id="PF07366">
    <property type="entry name" value="SnoaL"/>
    <property type="match status" value="1"/>
</dbReference>
<dbReference type="EMBL" id="BAABJV010000006">
    <property type="protein sequence ID" value="GAA4779406.1"/>
    <property type="molecule type" value="Genomic_DNA"/>
</dbReference>
<dbReference type="Gene3D" id="3.10.450.50">
    <property type="match status" value="1"/>
</dbReference>
<sequence>MPTNLTPEQQRALVEKVFHEGLDLGDLTAADRYLTEDFRNHGSHDDSMRGPEAFKHTIRIQQSAFSEIKYEILDFISQGDRAAIRWVMHGKHTGPFIGIQPTGLQVQHQAIIWFRFEGDKIAERWGIVDNFTLERFLKSGGKPVGPLTPKAGAPQQS</sequence>
<dbReference type="Proteomes" id="UP001501147">
    <property type="component" value="Unassembled WGS sequence"/>
</dbReference>
<keyword evidence="2" id="KW-1185">Reference proteome</keyword>
<accession>A0ABP9AEV7</accession>
<proteinExistence type="predicted"/>
<comment type="caution">
    <text evidence="1">The sequence shown here is derived from an EMBL/GenBank/DDBJ whole genome shotgun (WGS) entry which is preliminary data.</text>
</comment>
<name>A0ABP9AEV7_9ACTN</name>
<protein>
    <recommendedName>
        <fullName evidence="3">Ester cyclase</fullName>
    </recommendedName>
</protein>
<dbReference type="InterPro" id="IPR032710">
    <property type="entry name" value="NTF2-like_dom_sf"/>
</dbReference>
<reference evidence="2" key="1">
    <citation type="journal article" date="2019" name="Int. J. Syst. Evol. Microbiol.">
        <title>The Global Catalogue of Microorganisms (GCM) 10K type strain sequencing project: providing services to taxonomists for standard genome sequencing and annotation.</title>
        <authorList>
            <consortium name="The Broad Institute Genomics Platform"/>
            <consortium name="The Broad Institute Genome Sequencing Center for Infectious Disease"/>
            <person name="Wu L."/>
            <person name="Ma J."/>
        </authorList>
    </citation>
    <scope>NUCLEOTIDE SEQUENCE [LARGE SCALE GENOMIC DNA]</scope>
    <source>
        <strain evidence="2">JCM 18324</strain>
    </source>
</reference>
<evidence type="ECO:0008006" key="3">
    <source>
        <dbReference type="Google" id="ProtNLM"/>
    </source>
</evidence>
<organism evidence="1 2">
    <name type="scientific">Streptomyces sanyensis</name>
    <dbReference type="NCBI Taxonomy" id="568869"/>
    <lineage>
        <taxon>Bacteria</taxon>
        <taxon>Bacillati</taxon>
        <taxon>Actinomycetota</taxon>
        <taxon>Actinomycetes</taxon>
        <taxon>Kitasatosporales</taxon>
        <taxon>Streptomycetaceae</taxon>
        <taxon>Streptomyces</taxon>
    </lineage>
</organism>
<dbReference type="PANTHER" id="PTHR38436:SF1">
    <property type="entry name" value="ESTER CYCLASE"/>
    <property type="match status" value="1"/>
</dbReference>
<dbReference type="SUPFAM" id="SSF54427">
    <property type="entry name" value="NTF2-like"/>
    <property type="match status" value="1"/>
</dbReference>